<evidence type="ECO:0008006" key="12">
    <source>
        <dbReference type="Google" id="ProtNLM"/>
    </source>
</evidence>
<keyword evidence="8" id="KW-0998">Cell outer membrane</keyword>
<dbReference type="InterPro" id="IPR012902">
    <property type="entry name" value="N_methyl_site"/>
</dbReference>
<evidence type="ECO:0000256" key="4">
    <source>
        <dbReference type="ARBA" id="ARBA00022692"/>
    </source>
</evidence>
<dbReference type="PROSITE" id="PS00409">
    <property type="entry name" value="PROKAR_NTER_METHYL"/>
    <property type="match status" value="1"/>
</dbReference>
<dbReference type="PANTHER" id="PTHR30093:SF44">
    <property type="entry name" value="TYPE II SECRETION SYSTEM CORE PROTEIN G"/>
    <property type="match status" value="1"/>
</dbReference>
<dbReference type="NCBIfam" id="TIGR02532">
    <property type="entry name" value="IV_pilin_GFxxxE"/>
    <property type="match status" value="1"/>
</dbReference>
<evidence type="ECO:0000256" key="1">
    <source>
        <dbReference type="ARBA" id="ARBA00004203"/>
    </source>
</evidence>
<gene>
    <name evidence="10" type="ORF">Dcae01_02352</name>
</gene>
<keyword evidence="6 9" id="KW-1133">Transmembrane helix</keyword>
<evidence type="ECO:0000256" key="6">
    <source>
        <dbReference type="ARBA" id="ARBA00022989"/>
    </source>
</evidence>
<protein>
    <recommendedName>
        <fullName evidence="12">Type II secretion system protein</fullName>
    </recommendedName>
</protein>
<accession>A0ABP9UGN9</accession>
<keyword evidence="4 9" id="KW-0812">Transmembrane</keyword>
<dbReference type="SUPFAM" id="SSF54523">
    <property type="entry name" value="Pili subunits"/>
    <property type="match status" value="1"/>
</dbReference>
<evidence type="ECO:0000256" key="7">
    <source>
        <dbReference type="ARBA" id="ARBA00023136"/>
    </source>
</evidence>
<evidence type="ECO:0000256" key="3">
    <source>
        <dbReference type="ARBA" id="ARBA00022481"/>
    </source>
</evidence>
<dbReference type="Proteomes" id="UP001423409">
    <property type="component" value="Unassembled WGS sequence"/>
</dbReference>
<dbReference type="Gene3D" id="3.30.700.10">
    <property type="entry name" value="Glycoprotein, Type 4 Pilin"/>
    <property type="match status" value="1"/>
</dbReference>
<dbReference type="RefSeq" id="WP_345445697.1">
    <property type="nucleotide sequence ID" value="NZ_BAABQU010000029.1"/>
</dbReference>
<evidence type="ECO:0000256" key="9">
    <source>
        <dbReference type="SAM" id="Phobius"/>
    </source>
</evidence>
<proteinExistence type="predicted"/>
<dbReference type="EMBL" id="BAABQU010000029">
    <property type="protein sequence ID" value="GAA5440825.1"/>
    <property type="molecule type" value="Genomic_DNA"/>
</dbReference>
<evidence type="ECO:0000313" key="11">
    <source>
        <dbReference type="Proteomes" id="UP001423409"/>
    </source>
</evidence>
<organism evidence="10 11">
    <name type="scientific">Deinococcus caeni</name>
    <dbReference type="NCBI Taxonomy" id="569127"/>
    <lineage>
        <taxon>Bacteria</taxon>
        <taxon>Thermotogati</taxon>
        <taxon>Deinococcota</taxon>
        <taxon>Deinococci</taxon>
        <taxon>Deinococcales</taxon>
        <taxon>Deinococcaceae</taxon>
        <taxon>Deinococcus</taxon>
    </lineage>
</organism>
<evidence type="ECO:0000256" key="5">
    <source>
        <dbReference type="ARBA" id="ARBA00022764"/>
    </source>
</evidence>
<comment type="caution">
    <text evidence="10">The sequence shown here is derived from an EMBL/GenBank/DDBJ whole genome shotgun (WGS) entry which is preliminary data.</text>
</comment>
<dbReference type="InterPro" id="IPR045584">
    <property type="entry name" value="Pilin-like"/>
</dbReference>
<dbReference type="Pfam" id="PF07963">
    <property type="entry name" value="N_methyl"/>
    <property type="match status" value="1"/>
</dbReference>
<evidence type="ECO:0000256" key="8">
    <source>
        <dbReference type="ARBA" id="ARBA00023237"/>
    </source>
</evidence>
<keyword evidence="5" id="KW-0574">Periplasm</keyword>
<comment type="subcellular location">
    <subcellularLocation>
        <location evidence="1">Cell outer membrane</location>
        <topology evidence="1">Single-pass membrane protein</topology>
    </subcellularLocation>
    <subcellularLocation>
        <location evidence="2">Periplasm</location>
    </subcellularLocation>
</comment>
<reference evidence="10 11" key="1">
    <citation type="submission" date="2024-02" db="EMBL/GenBank/DDBJ databases">
        <title>Deinococcus caeni NBRC 101312.</title>
        <authorList>
            <person name="Ichikawa N."/>
            <person name="Katano-Makiyama Y."/>
            <person name="Hidaka K."/>
        </authorList>
    </citation>
    <scope>NUCLEOTIDE SEQUENCE [LARGE SCALE GENOMIC DNA]</scope>
    <source>
        <strain evidence="10 11">NBRC 101312</strain>
    </source>
</reference>
<dbReference type="PANTHER" id="PTHR30093">
    <property type="entry name" value="GENERAL SECRETION PATHWAY PROTEIN G"/>
    <property type="match status" value="1"/>
</dbReference>
<sequence>MKNNTQGFTLIELLIVIAIIGILAAVLIPNLLGARKKANDAAASAVARQVLTAMAAVGTNNNAAAGSVGCTDTAQQASVQTIIQPAGTPPVVYVNSKAADTNEATVNAPAPITDVTCEDTAASYAVTVAYTGGSNSTFNLTAAK</sequence>
<keyword evidence="7 9" id="KW-0472">Membrane</keyword>
<evidence type="ECO:0000256" key="2">
    <source>
        <dbReference type="ARBA" id="ARBA00004418"/>
    </source>
</evidence>
<keyword evidence="3" id="KW-0488">Methylation</keyword>
<keyword evidence="11" id="KW-1185">Reference proteome</keyword>
<name>A0ABP9UGN9_9DEIO</name>
<evidence type="ECO:0000313" key="10">
    <source>
        <dbReference type="EMBL" id="GAA5440825.1"/>
    </source>
</evidence>
<feature type="transmembrane region" description="Helical" evidence="9">
    <location>
        <begin position="6"/>
        <end position="28"/>
    </location>
</feature>